<evidence type="ECO:0000256" key="3">
    <source>
        <dbReference type="ARBA" id="ARBA00022840"/>
    </source>
</evidence>
<dbReference type="SUPFAM" id="SSF55931">
    <property type="entry name" value="Glutamine synthetase/guanido kinase"/>
    <property type="match status" value="1"/>
</dbReference>
<protein>
    <submittedName>
        <fullName evidence="4">Glutamate-cysteine ligase family protein</fullName>
    </submittedName>
</protein>
<name>A0ABW9H2W2_9FIRM</name>
<evidence type="ECO:0000313" key="5">
    <source>
        <dbReference type="Proteomes" id="UP001631949"/>
    </source>
</evidence>
<dbReference type="Proteomes" id="UP001631949">
    <property type="component" value="Unassembled WGS sequence"/>
</dbReference>
<dbReference type="PANTHER" id="PTHR34378">
    <property type="entry name" value="GLUTAMATE--CYSTEINE LIGASE, CHLOROPLASTIC"/>
    <property type="match status" value="1"/>
</dbReference>
<organism evidence="4 5">
    <name type="scientific">Peptococcus simiae</name>
    <dbReference type="NCBI Taxonomy" id="1643805"/>
    <lineage>
        <taxon>Bacteria</taxon>
        <taxon>Bacillati</taxon>
        <taxon>Bacillota</taxon>
        <taxon>Clostridia</taxon>
        <taxon>Eubacteriales</taxon>
        <taxon>Peptococcaceae</taxon>
        <taxon>Peptococcus</taxon>
    </lineage>
</organism>
<evidence type="ECO:0000256" key="1">
    <source>
        <dbReference type="ARBA" id="ARBA00022598"/>
    </source>
</evidence>
<dbReference type="GO" id="GO:0016874">
    <property type="term" value="F:ligase activity"/>
    <property type="evidence" value="ECO:0007669"/>
    <property type="project" value="UniProtKB-KW"/>
</dbReference>
<keyword evidence="2" id="KW-0547">Nucleotide-binding</keyword>
<gene>
    <name evidence="4" type="ORF">ACKQTC_08845</name>
</gene>
<evidence type="ECO:0000256" key="2">
    <source>
        <dbReference type="ARBA" id="ARBA00022741"/>
    </source>
</evidence>
<dbReference type="RefSeq" id="WP_408978088.1">
    <property type="nucleotide sequence ID" value="NZ_JBJUVG010000019.1"/>
</dbReference>
<keyword evidence="3" id="KW-0067">ATP-binding</keyword>
<dbReference type="Gene3D" id="3.30.590.20">
    <property type="match status" value="1"/>
</dbReference>
<keyword evidence="5" id="KW-1185">Reference proteome</keyword>
<dbReference type="EMBL" id="JBJUVG010000019">
    <property type="protein sequence ID" value="MFM9414472.1"/>
    <property type="molecule type" value="Genomic_DNA"/>
</dbReference>
<reference evidence="4 5" key="1">
    <citation type="journal article" date="2016" name="Int. J. Syst. Evol. Microbiol.">
        <title>Peptococcus simiae sp. nov., isolated from rhesus macaque faeces and emended description of the genus Peptococcus.</title>
        <authorList>
            <person name="Shkoporov A.N."/>
            <person name="Efimov B.A."/>
            <person name="Kondova I."/>
            <person name="Ouwerling B."/>
            <person name="Chaplin A.V."/>
            <person name="Shcherbakova V.A."/>
            <person name="Langermans J.A.M."/>
        </authorList>
    </citation>
    <scope>NUCLEOTIDE SEQUENCE [LARGE SCALE GENOMIC DNA]</scope>
    <source>
        <strain evidence="4 5">M108</strain>
    </source>
</reference>
<proteinExistence type="predicted"/>
<dbReference type="InterPro" id="IPR014746">
    <property type="entry name" value="Gln_synth/guanido_kin_cat_dom"/>
</dbReference>
<accession>A0ABW9H2W2</accession>
<dbReference type="InterPro" id="IPR035434">
    <property type="entry name" value="GCL_bact_plant"/>
</dbReference>
<evidence type="ECO:0000313" key="4">
    <source>
        <dbReference type="EMBL" id="MFM9414472.1"/>
    </source>
</evidence>
<comment type="caution">
    <text evidence="4">The sequence shown here is derived from an EMBL/GenBank/DDBJ whole genome shotgun (WGS) entry which is preliminary data.</text>
</comment>
<sequence>MISMQAIINNLKSFERPHEEFTLGVSFGHLLVNSSDLSAVNYSDANGSKSFIEHLVHLGWQPISEGDVLIGARKDAENVVLGLGGQVNWRFSGFSQIQDLERAYLAFIEGLFDELKRRGQILLATGHQPTSPLEAIETVPLPEYEALENWAKGQGDLLDTLKLSAETRVSFQYAHVDNFQKRIQSAALIQPALAAFFDNASWVNGEKNTANLINLRRLITADSNYFAIPGVLNAPFKYEDYAGFVWEAPAICAADHGSVQPTGNKTVGEVFADRDLTEEDLRRVYRMIRPALGVSRTGVTLGNIDSVPYPLNMAYVLLLKSLLYNPDHITALEKMIEQYKVDKIETMQREIFEKGLQAPLGDGNVFDFIKDLYFMVSLTVEPVEQHYLQPLNSLLFKDIKTKDVGARQFAAMLGKK</sequence>
<dbReference type="PANTHER" id="PTHR34378:SF1">
    <property type="entry name" value="GLUTAMATE--CYSTEINE LIGASE, CHLOROPLASTIC"/>
    <property type="match status" value="1"/>
</dbReference>
<keyword evidence="1 4" id="KW-0436">Ligase</keyword>